<feature type="region of interest" description="Disordered" evidence="1">
    <location>
        <begin position="1"/>
        <end position="97"/>
    </location>
</feature>
<organism evidence="2 3">
    <name type="scientific">Panicum virgatum</name>
    <name type="common">Blackwell switchgrass</name>
    <dbReference type="NCBI Taxonomy" id="38727"/>
    <lineage>
        <taxon>Eukaryota</taxon>
        <taxon>Viridiplantae</taxon>
        <taxon>Streptophyta</taxon>
        <taxon>Embryophyta</taxon>
        <taxon>Tracheophyta</taxon>
        <taxon>Spermatophyta</taxon>
        <taxon>Magnoliopsida</taxon>
        <taxon>Liliopsida</taxon>
        <taxon>Poales</taxon>
        <taxon>Poaceae</taxon>
        <taxon>PACMAD clade</taxon>
        <taxon>Panicoideae</taxon>
        <taxon>Panicodae</taxon>
        <taxon>Paniceae</taxon>
        <taxon>Panicinae</taxon>
        <taxon>Panicum</taxon>
        <taxon>Panicum sect. Hiantes</taxon>
    </lineage>
</organism>
<reference evidence="2 3" key="1">
    <citation type="submission" date="2020-05" db="EMBL/GenBank/DDBJ databases">
        <title>WGS assembly of Panicum virgatum.</title>
        <authorList>
            <person name="Lovell J.T."/>
            <person name="Jenkins J."/>
            <person name="Shu S."/>
            <person name="Juenger T.E."/>
            <person name="Schmutz J."/>
        </authorList>
    </citation>
    <scope>NUCLEOTIDE SEQUENCE [LARGE SCALE GENOMIC DNA]</scope>
    <source>
        <strain evidence="3">cv. AP13</strain>
    </source>
</reference>
<keyword evidence="3" id="KW-1185">Reference proteome</keyword>
<feature type="compositionally biased region" description="Polar residues" evidence="1">
    <location>
        <begin position="81"/>
        <end position="97"/>
    </location>
</feature>
<gene>
    <name evidence="2" type="ORF">PVAP13_5NG109739</name>
</gene>
<dbReference type="Proteomes" id="UP000823388">
    <property type="component" value="Chromosome 5N"/>
</dbReference>
<dbReference type="EMBL" id="CM029046">
    <property type="protein sequence ID" value="KAG2593163.1"/>
    <property type="molecule type" value="Genomic_DNA"/>
</dbReference>
<protein>
    <submittedName>
        <fullName evidence="2">Uncharacterized protein</fullName>
    </submittedName>
</protein>
<comment type="caution">
    <text evidence="2">The sequence shown here is derived from an EMBL/GenBank/DDBJ whole genome shotgun (WGS) entry which is preliminary data.</text>
</comment>
<name>A0A8T0S8R3_PANVG</name>
<evidence type="ECO:0000256" key="1">
    <source>
        <dbReference type="SAM" id="MobiDB-lite"/>
    </source>
</evidence>
<dbReference type="AlphaFoldDB" id="A0A8T0S8R3"/>
<proteinExistence type="predicted"/>
<evidence type="ECO:0000313" key="2">
    <source>
        <dbReference type="EMBL" id="KAG2593163.1"/>
    </source>
</evidence>
<evidence type="ECO:0000313" key="3">
    <source>
        <dbReference type="Proteomes" id="UP000823388"/>
    </source>
</evidence>
<sequence>MGGGGTSPRRRPPPADQRRRQSEAPRLPPWASRGGRMDGGAGPAEHSDPGRRSISSAAASRRRLPPAENGHGHDGGASRRSFASISWANSPYQGTKE</sequence>
<accession>A0A8T0S8R3</accession>